<dbReference type="Pfam" id="PF08240">
    <property type="entry name" value="ADH_N"/>
    <property type="match status" value="1"/>
</dbReference>
<gene>
    <name evidence="2" type="ORF">C4900_01505</name>
</gene>
<keyword evidence="3" id="KW-1185">Reference proteome</keyword>
<feature type="domain" description="Enoyl reductase (ER)" evidence="1">
    <location>
        <begin position="14"/>
        <end position="322"/>
    </location>
</feature>
<dbReference type="NCBIfam" id="TIGR02823">
    <property type="entry name" value="oxido_YhdH"/>
    <property type="match status" value="1"/>
</dbReference>
<dbReference type="InterPro" id="IPR011032">
    <property type="entry name" value="GroES-like_sf"/>
</dbReference>
<dbReference type="RefSeq" id="WP_114282175.1">
    <property type="nucleotide sequence ID" value="NZ_PSYR01000001.1"/>
</dbReference>
<organism evidence="2 3">
    <name type="scientific">Acidiferrobacter thiooxydans</name>
    <dbReference type="NCBI Taxonomy" id="163359"/>
    <lineage>
        <taxon>Bacteria</taxon>
        <taxon>Pseudomonadati</taxon>
        <taxon>Pseudomonadota</taxon>
        <taxon>Gammaproteobacteria</taxon>
        <taxon>Acidiferrobacterales</taxon>
        <taxon>Acidiferrobacteraceae</taxon>
        <taxon>Acidiferrobacter</taxon>
    </lineage>
</organism>
<proteinExistence type="predicted"/>
<dbReference type="OrthoDB" id="9782155at2"/>
<dbReference type="SUPFAM" id="SSF50129">
    <property type="entry name" value="GroES-like"/>
    <property type="match status" value="1"/>
</dbReference>
<dbReference type="Pfam" id="PF00107">
    <property type="entry name" value="ADH_zinc_N"/>
    <property type="match status" value="1"/>
</dbReference>
<dbReference type="PANTHER" id="PTHR43677">
    <property type="entry name" value="SHORT-CHAIN DEHYDROGENASE/REDUCTASE"/>
    <property type="match status" value="1"/>
</dbReference>
<dbReference type="AlphaFoldDB" id="A0A368HK23"/>
<dbReference type="Gene3D" id="3.90.180.10">
    <property type="entry name" value="Medium-chain alcohol dehydrogenases, catalytic domain"/>
    <property type="match status" value="1"/>
</dbReference>
<dbReference type="InterPro" id="IPR013154">
    <property type="entry name" value="ADH-like_N"/>
</dbReference>
<protein>
    <submittedName>
        <fullName evidence="2">Oxidoreductase</fullName>
    </submittedName>
</protein>
<dbReference type="Gene3D" id="3.40.50.720">
    <property type="entry name" value="NAD(P)-binding Rossmann-like Domain"/>
    <property type="match status" value="1"/>
</dbReference>
<evidence type="ECO:0000313" key="3">
    <source>
        <dbReference type="Proteomes" id="UP000253250"/>
    </source>
</evidence>
<evidence type="ECO:0000313" key="2">
    <source>
        <dbReference type="EMBL" id="RCN58497.1"/>
    </source>
</evidence>
<evidence type="ECO:0000259" key="1">
    <source>
        <dbReference type="SMART" id="SM00829"/>
    </source>
</evidence>
<dbReference type="EMBL" id="PSYR01000001">
    <property type="protein sequence ID" value="RCN58497.1"/>
    <property type="molecule type" value="Genomic_DNA"/>
</dbReference>
<dbReference type="GO" id="GO:0043957">
    <property type="term" value="F:acryloyl-CoA reductase (NADPH) activity"/>
    <property type="evidence" value="ECO:0007669"/>
    <property type="project" value="TreeGrafter"/>
</dbReference>
<dbReference type="InterPro" id="IPR014188">
    <property type="entry name" value="Acrylyl-CoA_reductase_AcuI"/>
</dbReference>
<sequence>MDPVFDAYVVDKEGRGAITAGLARCPIDELKSPGVLIRVQYSSLNYKDALAARGEPGIVKRFPHVPGIDAAGVRADDPAAGAVLVTGYGLGTEVWGGYGDYIRVPDDWIIPIPAGLTTRDSMVLGTAGLTAALCVDALLQAGLDPAQGEILVTGATGGVGTLAISLLVKLGFTVAALTRKPAAEAYLRGLGAARVVAPTDGGASDKALHKAQWAAAIDTVGGEVLADVLKAVGYGGAVAACGMAAGTRFQGSVFPFILRGVRLLGIDSVQCPRAVRDELWARLAGPWRLSHLADIEQVVDRQHLGPAITALLQGTRTGRTLVVVTGEPA</sequence>
<dbReference type="InterPro" id="IPR051397">
    <property type="entry name" value="Zn-ADH-like_protein"/>
</dbReference>
<reference evidence="2 3" key="1">
    <citation type="submission" date="2018-02" db="EMBL/GenBank/DDBJ databases">
        <title>Insights into the biology of acidophilic members of the Acidiferrobacteraceae family derived from comparative genomic analyses.</title>
        <authorList>
            <person name="Issotta F."/>
            <person name="Thyssen C."/>
            <person name="Mena C."/>
            <person name="Moya A."/>
            <person name="Bellenberg S."/>
            <person name="Sproer C."/>
            <person name="Covarrubias P.C."/>
            <person name="Sand W."/>
            <person name="Quatrini R."/>
            <person name="Vera M."/>
        </authorList>
    </citation>
    <scope>NUCLEOTIDE SEQUENCE [LARGE SCALE GENOMIC DNA]</scope>
    <source>
        <strain evidence="3">m-1</strain>
    </source>
</reference>
<dbReference type="SUPFAM" id="SSF51735">
    <property type="entry name" value="NAD(P)-binding Rossmann-fold domains"/>
    <property type="match status" value="1"/>
</dbReference>
<dbReference type="Proteomes" id="UP000253250">
    <property type="component" value="Unassembled WGS sequence"/>
</dbReference>
<dbReference type="SMART" id="SM00829">
    <property type="entry name" value="PKS_ER"/>
    <property type="match status" value="1"/>
</dbReference>
<dbReference type="CDD" id="cd05280">
    <property type="entry name" value="MDR_yhdh_yhfp"/>
    <property type="match status" value="1"/>
</dbReference>
<dbReference type="InterPro" id="IPR020843">
    <property type="entry name" value="ER"/>
</dbReference>
<dbReference type="PANTHER" id="PTHR43677:SF1">
    <property type="entry name" value="ACRYLYL-COA REDUCTASE ACUI-RELATED"/>
    <property type="match status" value="1"/>
</dbReference>
<comment type="caution">
    <text evidence="2">The sequence shown here is derived from an EMBL/GenBank/DDBJ whole genome shotgun (WGS) entry which is preliminary data.</text>
</comment>
<accession>A0A368HK23</accession>
<dbReference type="InterPro" id="IPR013149">
    <property type="entry name" value="ADH-like_C"/>
</dbReference>
<dbReference type="InterPro" id="IPR036291">
    <property type="entry name" value="NAD(P)-bd_dom_sf"/>
</dbReference>
<name>A0A368HK23_9GAMM</name>